<feature type="domain" description="4-oxalocrotonate tautomerase-like" evidence="2">
    <location>
        <begin position="2"/>
        <end position="57"/>
    </location>
</feature>
<dbReference type="Proteomes" id="UP000015502">
    <property type="component" value="Chromosome"/>
</dbReference>
<dbReference type="GO" id="GO:0016853">
    <property type="term" value="F:isomerase activity"/>
    <property type="evidence" value="ECO:0007669"/>
    <property type="project" value="UniProtKB-KW"/>
</dbReference>
<dbReference type="Gene3D" id="3.30.429.10">
    <property type="entry name" value="Macrophage Migration Inhibitory Factor"/>
    <property type="match status" value="1"/>
</dbReference>
<keyword evidence="1" id="KW-0413">Isomerase</keyword>
<gene>
    <name evidence="3" type="ORF">OCC_13221</name>
</gene>
<dbReference type="PaxDb" id="523849-OCC_13221"/>
<dbReference type="OrthoDB" id="358896at2157"/>
<dbReference type="NCBIfam" id="NF041920">
    <property type="entry name" value="DmpI"/>
    <property type="match status" value="1"/>
</dbReference>
<accession>H3ZRM9</accession>
<evidence type="ECO:0000313" key="3">
    <source>
        <dbReference type="EMBL" id="EHR77435.2"/>
    </source>
</evidence>
<keyword evidence="4" id="KW-1185">Reference proteome</keyword>
<evidence type="ECO:0000259" key="2">
    <source>
        <dbReference type="Pfam" id="PF01361"/>
    </source>
</evidence>
<dbReference type="KEGG" id="tlt:OCC_13221"/>
<evidence type="ECO:0000313" key="4">
    <source>
        <dbReference type="Proteomes" id="UP000015502"/>
    </source>
</evidence>
<reference evidence="3 4" key="1">
    <citation type="journal article" date="2012" name="J. Bacteriol.">
        <title>Genome sequence of the model hyperthermophilic archaeon Thermococcus litoralis NS-C.</title>
        <authorList>
            <person name="Gardner A.F."/>
            <person name="Kumar S."/>
            <person name="Perler F.B."/>
        </authorList>
    </citation>
    <scope>NUCLEOTIDE SEQUENCE [LARGE SCALE GENOMIC DNA]</scope>
    <source>
        <strain evidence="4">ATCC 51850 / DSM 5473 / JCM 8560 / NS-C</strain>
    </source>
</reference>
<sequence length="64" mass="7306">MPMVIIEGPKADVETKRELVKRITEVIREVYKVHHVSVIIHENETENVGSDGELLSDIIARRRG</sequence>
<evidence type="ECO:0000256" key="1">
    <source>
        <dbReference type="ARBA" id="ARBA00023235"/>
    </source>
</evidence>
<dbReference type="InterPro" id="IPR014347">
    <property type="entry name" value="Tautomerase/MIF_sf"/>
</dbReference>
<organism evidence="3 4">
    <name type="scientific">Thermococcus litoralis (strain ATCC 51850 / DSM 5473 / JCM 8560 / NS-C)</name>
    <dbReference type="NCBI Taxonomy" id="523849"/>
    <lineage>
        <taxon>Archaea</taxon>
        <taxon>Methanobacteriati</taxon>
        <taxon>Methanobacteriota</taxon>
        <taxon>Thermococci</taxon>
        <taxon>Thermococcales</taxon>
        <taxon>Thermococcaceae</taxon>
        <taxon>Thermococcus</taxon>
    </lineage>
</organism>
<dbReference type="InterPro" id="IPR004370">
    <property type="entry name" value="4-OT-like_dom"/>
</dbReference>
<dbReference type="EMBL" id="CP006670">
    <property type="protein sequence ID" value="EHR77435.2"/>
    <property type="molecule type" value="Genomic_DNA"/>
</dbReference>
<name>H3ZRM9_THELN</name>
<protein>
    <submittedName>
        <fullName evidence="3">4-oxalocrotonate tautomerase</fullName>
    </submittedName>
</protein>
<dbReference type="Pfam" id="PF01361">
    <property type="entry name" value="Tautomerase"/>
    <property type="match status" value="1"/>
</dbReference>
<dbReference type="SUPFAM" id="SSF55331">
    <property type="entry name" value="Tautomerase/MIF"/>
    <property type="match status" value="1"/>
</dbReference>
<dbReference type="AlphaFoldDB" id="H3ZRM9"/>
<dbReference type="STRING" id="523849.OCC_13221"/>
<dbReference type="HOGENOM" id="CLU_148073_2_0_2"/>
<proteinExistence type="predicted"/>